<dbReference type="EMBL" id="LAZR01030724">
    <property type="protein sequence ID" value="KKL55762.1"/>
    <property type="molecule type" value="Genomic_DNA"/>
</dbReference>
<name>A0A0F9FXA4_9ZZZZ</name>
<dbReference type="Gene3D" id="3.10.129.10">
    <property type="entry name" value="Hotdog Thioesterase"/>
    <property type="match status" value="1"/>
</dbReference>
<organism evidence="2">
    <name type="scientific">marine sediment metagenome</name>
    <dbReference type="NCBI Taxonomy" id="412755"/>
    <lineage>
        <taxon>unclassified sequences</taxon>
        <taxon>metagenomes</taxon>
        <taxon>ecological metagenomes</taxon>
    </lineage>
</organism>
<gene>
    <name evidence="2" type="ORF">LCGC14_2252170</name>
</gene>
<feature type="domain" description="MaoC-like" evidence="1">
    <location>
        <begin position="13"/>
        <end position="116"/>
    </location>
</feature>
<accession>A0A0F9FXA4</accession>
<dbReference type="AlphaFoldDB" id="A0A0F9FXA4"/>
<sequence length="129" mass="13626">MTLDVGAELTPVVVELTQDKIDRYALAGGDGNPLHTDPEFAARTQFGGTIAHGMLVLAYLSEMMTAAFGRAWLSGGKLKVRFKAPARPGDTVSAVGHVVRAEGGRAVCAVECRNQRDEVLVSGEAEVVT</sequence>
<dbReference type="SUPFAM" id="SSF54637">
    <property type="entry name" value="Thioesterase/thiol ester dehydrase-isomerase"/>
    <property type="match status" value="1"/>
</dbReference>
<dbReference type="CDD" id="cd03441">
    <property type="entry name" value="R_hydratase_like"/>
    <property type="match status" value="1"/>
</dbReference>
<dbReference type="InterPro" id="IPR050965">
    <property type="entry name" value="UPF0336/Enoyl-CoA_hydratase"/>
</dbReference>
<dbReference type="Pfam" id="PF01575">
    <property type="entry name" value="MaoC_dehydratas"/>
    <property type="match status" value="1"/>
</dbReference>
<evidence type="ECO:0000313" key="2">
    <source>
        <dbReference type="EMBL" id="KKL55762.1"/>
    </source>
</evidence>
<dbReference type="GO" id="GO:0006633">
    <property type="term" value="P:fatty acid biosynthetic process"/>
    <property type="evidence" value="ECO:0007669"/>
    <property type="project" value="TreeGrafter"/>
</dbReference>
<protein>
    <recommendedName>
        <fullName evidence="1">MaoC-like domain-containing protein</fullName>
    </recommendedName>
</protein>
<reference evidence="2" key="1">
    <citation type="journal article" date="2015" name="Nature">
        <title>Complex archaea that bridge the gap between prokaryotes and eukaryotes.</title>
        <authorList>
            <person name="Spang A."/>
            <person name="Saw J.H."/>
            <person name="Jorgensen S.L."/>
            <person name="Zaremba-Niedzwiedzka K."/>
            <person name="Martijn J."/>
            <person name="Lind A.E."/>
            <person name="van Eijk R."/>
            <person name="Schleper C."/>
            <person name="Guy L."/>
            <person name="Ettema T.J."/>
        </authorList>
    </citation>
    <scope>NUCLEOTIDE SEQUENCE</scope>
</reference>
<dbReference type="GO" id="GO:0019171">
    <property type="term" value="F:(3R)-hydroxyacyl-[acyl-carrier-protein] dehydratase activity"/>
    <property type="evidence" value="ECO:0007669"/>
    <property type="project" value="TreeGrafter"/>
</dbReference>
<comment type="caution">
    <text evidence="2">The sequence shown here is derived from an EMBL/GenBank/DDBJ whole genome shotgun (WGS) entry which is preliminary data.</text>
</comment>
<proteinExistence type="predicted"/>
<dbReference type="InterPro" id="IPR002539">
    <property type="entry name" value="MaoC-like_dom"/>
</dbReference>
<dbReference type="PANTHER" id="PTHR43437:SF3">
    <property type="entry name" value="HYDROXYACYL-THIOESTER DEHYDRATASE TYPE 2, MITOCHONDRIAL"/>
    <property type="match status" value="1"/>
</dbReference>
<evidence type="ECO:0000259" key="1">
    <source>
        <dbReference type="Pfam" id="PF01575"/>
    </source>
</evidence>
<dbReference type="PANTHER" id="PTHR43437">
    <property type="entry name" value="HYDROXYACYL-THIOESTER DEHYDRATASE TYPE 2, MITOCHONDRIAL-RELATED"/>
    <property type="match status" value="1"/>
</dbReference>
<dbReference type="InterPro" id="IPR029069">
    <property type="entry name" value="HotDog_dom_sf"/>
</dbReference>